<sequence length="45" mass="4770">MKACNSSPRTMYSIPADVDVANSVSLTSLLLSRGLQVPHGASYEC</sequence>
<comment type="caution">
    <text evidence="1">The sequence shown here is derived from an EMBL/GenBank/DDBJ whole genome shotgun (WGS) entry which is preliminary data.</text>
</comment>
<evidence type="ECO:0000313" key="2">
    <source>
        <dbReference type="Proteomes" id="UP000578819"/>
    </source>
</evidence>
<dbReference type="EMBL" id="JACHJW010000001">
    <property type="protein sequence ID" value="MBB4956288.1"/>
    <property type="molecule type" value="Genomic_DNA"/>
</dbReference>
<proteinExistence type="predicted"/>
<gene>
    <name evidence="1" type="ORF">FHR38_000021</name>
</gene>
<organism evidence="1 2">
    <name type="scientific">Micromonospora polyrhachis</name>
    <dbReference type="NCBI Taxonomy" id="1282883"/>
    <lineage>
        <taxon>Bacteria</taxon>
        <taxon>Bacillati</taxon>
        <taxon>Actinomycetota</taxon>
        <taxon>Actinomycetes</taxon>
        <taxon>Micromonosporales</taxon>
        <taxon>Micromonosporaceae</taxon>
        <taxon>Micromonospora</taxon>
    </lineage>
</organism>
<keyword evidence="2" id="KW-1185">Reference proteome</keyword>
<accession>A0A7W7SK65</accession>
<dbReference type="AlphaFoldDB" id="A0A7W7SK65"/>
<evidence type="ECO:0000313" key="1">
    <source>
        <dbReference type="EMBL" id="MBB4956288.1"/>
    </source>
</evidence>
<reference evidence="1 2" key="1">
    <citation type="submission" date="2020-08" db="EMBL/GenBank/DDBJ databases">
        <title>Sequencing the genomes of 1000 actinobacteria strains.</title>
        <authorList>
            <person name="Klenk H.-P."/>
        </authorList>
    </citation>
    <scope>NUCLEOTIDE SEQUENCE [LARGE SCALE GENOMIC DNA]</scope>
    <source>
        <strain evidence="1 2">DSM 45886</strain>
    </source>
</reference>
<dbReference type="Proteomes" id="UP000578819">
    <property type="component" value="Unassembled WGS sequence"/>
</dbReference>
<name>A0A7W7SK65_9ACTN</name>
<protein>
    <submittedName>
        <fullName evidence="1">Uncharacterized protein</fullName>
    </submittedName>
</protein>